<dbReference type="InterPro" id="IPR002477">
    <property type="entry name" value="Peptidoglycan-bd-like"/>
</dbReference>
<dbReference type="Gene3D" id="1.10.101.10">
    <property type="entry name" value="PGBD-like superfamily/PGBD"/>
    <property type="match status" value="1"/>
</dbReference>
<dbReference type="OrthoDB" id="9813532at2"/>
<dbReference type="InterPro" id="IPR036366">
    <property type="entry name" value="PGBDSf"/>
</dbReference>
<feature type="domain" description="Peptidase C51" evidence="2">
    <location>
        <begin position="40"/>
        <end position="119"/>
    </location>
</feature>
<dbReference type="InterPro" id="IPR038765">
    <property type="entry name" value="Papain-like_cys_pep_sf"/>
</dbReference>
<evidence type="ECO:0000259" key="1">
    <source>
        <dbReference type="Pfam" id="PF01471"/>
    </source>
</evidence>
<evidence type="ECO:0000313" key="3">
    <source>
        <dbReference type="EMBL" id="SMO72005.1"/>
    </source>
</evidence>
<keyword evidence="4" id="KW-1185">Reference proteome</keyword>
<dbReference type="RefSeq" id="WP_142714904.1">
    <property type="nucleotide sequence ID" value="NZ_FXTH01000010.1"/>
</dbReference>
<dbReference type="AlphaFoldDB" id="A0A521DK78"/>
<evidence type="ECO:0000313" key="4">
    <source>
        <dbReference type="Proteomes" id="UP000317593"/>
    </source>
</evidence>
<dbReference type="Pfam" id="PF01471">
    <property type="entry name" value="PG_binding_1"/>
    <property type="match status" value="1"/>
</dbReference>
<reference evidence="3 4" key="1">
    <citation type="submission" date="2017-05" db="EMBL/GenBank/DDBJ databases">
        <authorList>
            <person name="Varghese N."/>
            <person name="Submissions S."/>
        </authorList>
    </citation>
    <scope>NUCLEOTIDE SEQUENCE [LARGE SCALE GENOMIC DNA]</scope>
    <source>
        <strain evidence="3 4">DSM 21194</strain>
    </source>
</reference>
<dbReference type="InterPro" id="IPR036365">
    <property type="entry name" value="PGBD-like_sf"/>
</dbReference>
<protein>
    <submittedName>
        <fullName evidence="3">TIGR02594 family protein</fullName>
    </submittedName>
</protein>
<name>A0A521DK78_9BACT</name>
<dbReference type="SUPFAM" id="SSF54001">
    <property type="entry name" value="Cysteine proteinases"/>
    <property type="match status" value="1"/>
</dbReference>
<dbReference type="Gene3D" id="3.90.1720.10">
    <property type="entry name" value="endopeptidase domain like (from Nostoc punctiforme)"/>
    <property type="match status" value="1"/>
</dbReference>
<evidence type="ECO:0000259" key="2">
    <source>
        <dbReference type="Pfam" id="PF05257"/>
    </source>
</evidence>
<sequence length="221" mass="24445">MNNLLKIATGELGVTEIGGETHNERILQYAEDIGLSWINDDETPWCSIFMNWVALKAGVKQSESAAARSWLNVGFSVQKPEPGDIAVYWRGNPESHKGHVGIFLGFSSDHDRIYTLGGNQNNSVSISAYPRERLLDFRRLPNQEEISLPDRELKRGDIGQAVVAMQDALKIAGFDIGTSDGIYGPKTEGGVKQLQATNFELEISGQFDAATRKYLMELLNT</sequence>
<accession>A0A521DK78</accession>
<dbReference type="NCBIfam" id="TIGR02594">
    <property type="entry name" value="TIGR02594 family protein"/>
    <property type="match status" value="1"/>
</dbReference>
<dbReference type="EMBL" id="FXTH01000010">
    <property type="protein sequence ID" value="SMO72005.1"/>
    <property type="molecule type" value="Genomic_DNA"/>
</dbReference>
<organism evidence="3 4">
    <name type="scientific">Fodinibius sediminis</name>
    <dbReference type="NCBI Taxonomy" id="1214077"/>
    <lineage>
        <taxon>Bacteria</taxon>
        <taxon>Pseudomonadati</taxon>
        <taxon>Balneolota</taxon>
        <taxon>Balneolia</taxon>
        <taxon>Balneolales</taxon>
        <taxon>Balneolaceae</taxon>
        <taxon>Fodinibius</taxon>
    </lineage>
</organism>
<proteinExistence type="predicted"/>
<feature type="domain" description="Peptidoglycan binding-like" evidence="1">
    <location>
        <begin position="159"/>
        <end position="213"/>
    </location>
</feature>
<dbReference type="InterPro" id="IPR013423">
    <property type="entry name" value="CHP02594"/>
</dbReference>
<dbReference type="SUPFAM" id="SSF47090">
    <property type="entry name" value="PGBD-like"/>
    <property type="match status" value="1"/>
</dbReference>
<dbReference type="InterPro" id="IPR007921">
    <property type="entry name" value="CHAP_dom"/>
</dbReference>
<gene>
    <name evidence="3" type="ORF">SAMN06265218_110139</name>
</gene>
<dbReference type="Pfam" id="PF05257">
    <property type="entry name" value="CHAP"/>
    <property type="match status" value="1"/>
</dbReference>
<dbReference type="Proteomes" id="UP000317593">
    <property type="component" value="Unassembled WGS sequence"/>
</dbReference>